<protein>
    <recommendedName>
        <fullName evidence="6">Glycosyltransferase</fullName>
    </recommendedName>
</protein>
<dbReference type="GeneID" id="14915703"/>
<dbReference type="KEGG" id="acan:ACA1_210560"/>
<keyword evidence="5" id="KW-1185">Reference proteome</keyword>
<evidence type="ECO:0000256" key="1">
    <source>
        <dbReference type="ARBA" id="ARBA00022676"/>
    </source>
</evidence>
<dbReference type="VEuPathDB" id="AmoebaDB:ACA1_210560"/>
<dbReference type="SUPFAM" id="SSF53756">
    <property type="entry name" value="UDP-Glycosyltransferase/glycogen phosphorylase"/>
    <property type="match status" value="1"/>
</dbReference>
<name>L8GP77_ACACF</name>
<feature type="region of interest" description="Disordered" evidence="3">
    <location>
        <begin position="1"/>
        <end position="79"/>
    </location>
</feature>
<dbReference type="Pfam" id="PF13692">
    <property type="entry name" value="Glyco_trans_1_4"/>
    <property type="match status" value="1"/>
</dbReference>
<evidence type="ECO:0000313" key="5">
    <source>
        <dbReference type="Proteomes" id="UP000011083"/>
    </source>
</evidence>
<proteinExistence type="predicted"/>
<evidence type="ECO:0000313" key="4">
    <source>
        <dbReference type="EMBL" id="ELR14984.1"/>
    </source>
</evidence>
<reference evidence="4 5" key="1">
    <citation type="journal article" date="2013" name="Genome Biol.">
        <title>Genome of Acanthamoeba castellanii highlights extensive lateral gene transfer and early evolution of tyrosine kinase signaling.</title>
        <authorList>
            <person name="Clarke M."/>
            <person name="Lohan A.J."/>
            <person name="Liu B."/>
            <person name="Lagkouvardos I."/>
            <person name="Roy S."/>
            <person name="Zafar N."/>
            <person name="Bertelli C."/>
            <person name="Schilde C."/>
            <person name="Kianianmomeni A."/>
            <person name="Burglin T.R."/>
            <person name="Frech C."/>
            <person name="Turcotte B."/>
            <person name="Kopec K.O."/>
            <person name="Synnott J.M."/>
            <person name="Choo C."/>
            <person name="Paponov I."/>
            <person name="Finkler A."/>
            <person name="Soon Heng Tan C."/>
            <person name="Hutchins A.P."/>
            <person name="Weinmeier T."/>
            <person name="Rattei T."/>
            <person name="Chu J.S."/>
            <person name="Gimenez G."/>
            <person name="Irimia M."/>
            <person name="Rigden D.J."/>
            <person name="Fitzpatrick D.A."/>
            <person name="Lorenzo-Morales J."/>
            <person name="Bateman A."/>
            <person name="Chiu C.H."/>
            <person name="Tang P."/>
            <person name="Hegemann P."/>
            <person name="Fromm H."/>
            <person name="Raoult D."/>
            <person name="Greub G."/>
            <person name="Miranda-Saavedra D."/>
            <person name="Chen N."/>
            <person name="Nash P."/>
            <person name="Ginger M.L."/>
            <person name="Horn M."/>
            <person name="Schaap P."/>
            <person name="Caler L."/>
            <person name="Loftus B."/>
        </authorList>
    </citation>
    <scope>NUCLEOTIDE SEQUENCE [LARGE SCALE GENOMIC DNA]</scope>
    <source>
        <strain evidence="4 5">Neff</strain>
    </source>
</reference>
<evidence type="ECO:0008006" key="6">
    <source>
        <dbReference type="Google" id="ProtNLM"/>
    </source>
</evidence>
<gene>
    <name evidence="4" type="ORF">ACA1_210560</name>
</gene>
<dbReference type="PANTHER" id="PTHR12526:SF510">
    <property type="entry name" value="D-INOSITOL 3-PHOSPHATE GLYCOSYLTRANSFERASE"/>
    <property type="match status" value="1"/>
</dbReference>
<dbReference type="Gene3D" id="3.40.50.2000">
    <property type="entry name" value="Glycogen Phosphorylase B"/>
    <property type="match status" value="1"/>
</dbReference>
<dbReference type="Proteomes" id="UP000011083">
    <property type="component" value="Unassembled WGS sequence"/>
</dbReference>
<sequence>MPRRKGPRGADGVVRRTRGRRQRAHQIRRPTHVPAHSRRVTKRVRRSPPVPARQGRRRPPTLGRWQVGAGGAADQATGRVGAKAGHGRAAAGARLPDREPHVAARARAPVAPPPRVRVAASRKGGLRRRRADHPRRAPMALRPGRVAHAPRRGHRRQHSCSAAGGEQLAEHHGFFPNRTTSDPFQGGLYARAEEYGLELMNKQQMWNLTIGYEPAQHRKHFRYVFHLHWVAMVCTKDGEAEAFQELRSVLDFFQRIEDQGWYIVWTVHSVIDPSCTPEHHQLQIELLQTLADRADVIHLLCAHTIPLTAPYYVIPPEKVITVPQGSYVGLYSDVNLTQPLARRTLSLHTPFASDNDDLVLLYIGSVKRHRGLAQLVQAFNAVTSDMKKMQLWVVGELSTAERLRYSDAQWQQIQAAISVNPAIKTQYSHIHDDDLQFYYKAADAVVLPYPRDSVLSSGTLLTSLSFGRPVIAPPLSCMEEWLTDDVSIIFAPEEEMPPTISLEEALRQASKLRADSYRTAAYEKALSYTYRDMSRLFFEKLKWRL</sequence>
<keyword evidence="1" id="KW-0328">Glycosyltransferase</keyword>
<evidence type="ECO:0000256" key="2">
    <source>
        <dbReference type="ARBA" id="ARBA00022679"/>
    </source>
</evidence>
<dbReference type="EMBL" id="KB008036">
    <property type="protein sequence ID" value="ELR14984.1"/>
    <property type="molecule type" value="Genomic_DNA"/>
</dbReference>
<organism evidence="4 5">
    <name type="scientific">Acanthamoeba castellanii (strain ATCC 30010 / Neff)</name>
    <dbReference type="NCBI Taxonomy" id="1257118"/>
    <lineage>
        <taxon>Eukaryota</taxon>
        <taxon>Amoebozoa</taxon>
        <taxon>Discosea</taxon>
        <taxon>Longamoebia</taxon>
        <taxon>Centramoebida</taxon>
        <taxon>Acanthamoebidae</taxon>
        <taxon>Acanthamoeba</taxon>
    </lineage>
</organism>
<evidence type="ECO:0000256" key="3">
    <source>
        <dbReference type="SAM" id="MobiDB-lite"/>
    </source>
</evidence>
<feature type="region of interest" description="Disordered" evidence="3">
    <location>
        <begin position="105"/>
        <end position="132"/>
    </location>
</feature>
<accession>L8GP77</accession>
<dbReference type="RefSeq" id="XP_004336997.1">
    <property type="nucleotide sequence ID" value="XM_004336949.1"/>
</dbReference>
<keyword evidence="2" id="KW-0808">Transferase</keyword>
<dbReference type="AlphaFoldDB" id="L8GP77"/>
<dbReference type="PANTHER" id="PTHR12526">
    <property type="entry name" value="GLYCOSYLTRANSFERASE"/>
    <property type="match status" value="1"/>
</dbReference>
<dbReference type="GO" id="GO:0016757">
    <property type="term" value="F:glycosyltransferase activity"/>
    <property type="evidence" value="ECO:0007669"/>
    <property type="project" value="UniProtKB-KW"/>
</dbReference>
<feature type="compositionally biased region" description="Basic residues" evidence="3">
    <location>
        <begin position="15"/>
        <end position="46"/>
    </location>
</feature>